<name>A0ABU2Q580_9ACTN</name>
<protein>
    <submittedName>
        <fullName evidence="3">Uncharacterized protein</fullName>
    </submittedName>
</protein>
<keyword evidence="2" id="KW-0732">Signal</keyword>
<reference evidence="4" key="1">
    <citation type="submission" date="2023-07" db="EMBL/GenBank/DDBJ databases">
        <title>30 novel species of actinomycetes from the DSMZ collection.</title>
        <authorList>
            <person name="Nouioui I."/>
        </authorList>
    </citation>
    <scope>NUCLEOTIDE SEQUENCE [LARGE SCALE GENOMIC DNA]</scope>
    <source>
        <strain evidence="4">DSM 41636</strain>
    </source>
</reference>
<feature type="signal peptide" evidence="2">
    <location>
        <begin position="1"/>
        <end position="22"/>
    </location>
</feature>
<gene>
    <name evidence="3" type="ORF">RM705_30930</name>
</gene>
<sequence>MVRSALAGAAVAALAVTGVAWGAGQSDGPARTPLTADGPPKETCRGPANGWQGGMQWPADPEECKE</sequence>
<feature type="region of interest" description="Disordered" evidence="1">
    <location>
        <begin position="21"/>
        <end position="66"/>
    </location>
</feature>
<evidence type="ECO:0000313" key="3">
    <source>
        <dbReference type="EMBL" id="MDT0399079.1"/>
    </source>
</evidence>
<accession>A0ABU2Q580</accession>
<dbReference type="Proteomes" id="UP001183881">
    <property type="component" value="Unassembled WGS sequence"/>
</dbReference>
<keyword evidence="4" id="KW-1185">Reference proteome</keyword>
<evidence type="ECO:0000313" key="4">
    <source>
        <dbReference type="Proteomes" id="UP001183881"/>
    </source>
</evidence>
<dbReference type="RefSeq" id="WP_311648340.1">
    <property type="nucleotide sequence ID" value="NZ_JAVRFA010000064.1"/>
</dbReference>
<evidence type="ECO:0000256" key="2">
    <source>
        <dbReference type="SAM" id="SignalP"/>
    </source>
</evidence>
<dbReference type="EMBL" id="JAVRFA010000064">
    <property type="protein sequence ID" value="MDT0399079.1"/>
    <property type="molecule type" value="Genomic_DNA"/>
</dbReference>
<organism evidence="3 4">
    <name type="scientific">Streptomyces edwardsiae</name>
    <dbReference type="NCBI Taxonomy" id="3075527"/>
    <lineage>
        <taxon>Bacteria</taxon>
        <taxon>Bacillati</taxon>
        <taxon>Actinomycetota</taxon>
        <taxon>Actinomycetes</taxon>
        <taxon>Kitasatosporales</taxon>
        <taxon>Streptomycetaceae</taxon>
        <taxon>Streptomyces</taxon>
    </lineage>
</organism>
<comment type="caution">
    <text evidence="3">The sequence shown here is derived from an EMBL/GenBank/DDBJ whole genome shotgun (WGS) entry which is preliminary data.</text>
</comment>
<proteinExistence type="predicted"/>
<feature type="chain" id="PRO_5045763888" evidence="2">
    <location>
        <begin position="23"/>
        <end position="66"/>
    </location>
</feature>
<evidence type="ECO:0000256" key="1">
    <source>
        <dbReference type="SAM" id="MobiDB-lite"/>
    </source>
</evidence>